<proteinExistence type="predicted"/>
<sequence length="305" mass="33278">MVVPVFGTEEHLGDCLQSLLRQSFRNLEIVVVDDCSPGDVSGIVGRVAAGDHRVRLVRHETNQGLARVRLTGGREARGRYIGFVDSDDEVEQWFVQRLHAAAARCDADFVQCALQQFDPDGATWVFNRGGAAHQLRGEEILRGLLAGAMSNSLCTKLIRNTVWHAATDALDPELQTIYFGEDLLTMFLVALHSATFAHIPDAGYRWIRRATSVTLAAEAHTIAGCLDDLDRVYRAVHPLLADRAESPELVAAYFEREYAVVVRQMLLRAAACDPGETPGLPASPAVLGLLGALALDRIQPADNGQ</sequence>
<gene>
    <name evidence="2" type="ORF">UFOPK3376_03341</name>
</gene>
<reference evidence="2" key="1">
    <citation type="submission" date="2020-05" db="EMBL/GenBank/DDBJ databases">
        <authorList>
            <person name="Chiriac C."/>
            <person name="Salcher M."/>
            <person name="Ghai R."/>
            <person name="Kavagutti S V."/>
        </authorList>
    </citation>
    <scope>NUCLEOTIDE SEQUENCE</scope>
</reference>
<dbReference type="EMBL" id="CAFBLP010000176">
    <property type="protein sequence ID" value="CAB4899650.1"/>
    <property type="molecule type" value="Genomic_DNA"/>
</dbReference>
<dbReference type="SUPFAM" id="SSF53448">
    <property type="entry name" value="Nucleotide-diphospho-sugar transferases"/>
    <property type="match status" value="1"/>
</dbReference>
<dbReference type="PANTHER" id="PTHR43685">
    <property type="entry name" value="GLYCOSYLTRANSFERASE"/>
    <property type="match status" value="1"/>
</dbReference>
<evidence type="ECO:0000259" key="1">
    <source>
        <dbReference type="Pfam" id="PF00535"/>
    </source>
</evidence>
<dbReference type="InterPro" id="IPR001173">
    <property type="entry name" value="Glyco_trans_2-like"/>
</dbReference>
<dbReference type="CDD" id="cd00761">
    <property type="entry name" value="Glyco_tranf_GTA_type"/>
    <property type="match status" value="1"/>
</dbReference>
<dbReference type="PANTHER" id="PTHR43685:SF2">
    <property type="entry name" value="GLYCOSYLTRANSFERASE 2-LIKE DOMAIN-CONTAINING PROTEIN"/>
    <property type="match status" value="1"/>
</dbReference>
<name>A0A6J7G4M9_9ZZZZ</name>
<dbReference type="AlphaFoldDB" id="A0A6J7G4M9"/>
<dbReference type="InterPro" id="IPR050834">
    <property type="entry name" value="Glycosyltransf_2"/>
</dbReference>
<accession>A0A6J7G4M9</accession>
<evidence type="ECO:0000313" key="2">
    <source>
        <dbReference type="EMBL" id="CAB4899650.1"/>
    </source>
</evidence>
<dbReference type="InterPro" id="IPR029044">
    <property type="entry name" value="Nucleotide-diphossugar_trans"/>
</dbReference>
<organism evidence="2">
    <name type="scientific">freshwater metagenome</name>
    <dbReference type="NCBI Taxonomy" id="449393"/>
    <lineage>
        <taxon>unclassified sequences</taxon>
        <taxon>metagenomes</taxon>
        <taxon>ecological metagenomes</taxon>
    </lineage>
</organism>
<dbReference type="Gene3D" id="3.90.550.10">
    <property type="entry name" value="Spore Coat Polysaccharide Biosynthesis Protein SpsA, Chain A"/>
    <property type="match status" value="1"/>
</dbReference>
<feature type="domain" description="Glycosyltransferase 2-like" evidence="1">
    <location>
        <begin position="2"/>
        <end position="129"/>
    </location>
</feature>
<dbReference type="Pfam" id="PF00535">
    <property type="entry name" value="Glycos_transf_2"/>
    <property type="match status" value="1"/>
</dbReference>
<protein>
    <submittedName>
        <fullName evidence="2">Unannotated protein</fullName>
    </submittedName>
</protein>